<keyword evidence="3" id="KW-1185">Reference proteome</keyword>
<dbReference type="OrthoDB" id="1724808at2759"/>
<evidence type="ECO:0000313" key="2">
    <source>
        <dbReference type="EMBL" id="KAA8541451.1"/>
    </source>
</evidence>
<organism evidence="2 3">
    <name type="scientific">Nyssa sinensis</name>
    <dbReference type="NCBI Taxonomy" id="561372"/>
    <lineage>
        <taxon>Eukaryota</taxon>
        <taxon>Viridiplantae</taxon>
        <taxon>Streptophyta</taxon>
        <taxon>Embryophyta</taxon>
        <taxon>Tracheophyta</taxon>
        <taxon>Spermatophyta</taxon>
        <taxon>Magnoliopsida</taxon>
        <taxon>eudicotyledons</taxon>
        <taxon>Gunneridae</taxon>
        <taxon>Pentapetalae</taxon>
        <taxon>asterids</taxon>
        <taxon>Cornales</taxon>
        <taxon>Nyssaceae</taxon>
        <taxon>Nyssa</taxon>
    </lineage>
</organism>
<gene>
    <name evidence="2" type="ORF">F0562_025414</name>
</gene>
<feature type="compositionally biased region" description="Basic and acidic residues" evidence="1">
    <location>
        <begin position="19"/>
        <end position="31"/>
    </location>
</feature>
<feature type="region of interest" description="Disordered" evidence="1">
    <location>
        <begin position="50"/>
        <end position="129"/>
    </location>
</feature>
<sequence>MLDNPVNERSAMNSTKLGHHTETNRDERQPNREGVWCTYCKKARHTKDTCWKLHGKPPNVGGKGEPTVQPKNQDQPTHQPAVKQPLNQDQPTSKSSFDQPCDQPPELVLKSSLDQPHDQPLNQSESAPKIPLVAEKPILIYSRRKEPASIQLQVQDSTPEPGMQSQLPSPLTNDLDVPITVRKGVSKVYSTSYFSLSLWIESHINIVAFLLN</sequence>
<evidence type="ECO:0000256" key="1">
    <source>
        <dbReference type="SAM" id="MobiDB-lite"/>
    </source>
</evidence>
<dbReference type="Proteomes" id="UP000325577">
    <property type="component" value="Linkage Group LG13"/>
</dbReference>
<feature type="region of interest" description="Disordered" evidence="1">
    <location>
        <begin position="1"/>
        <end position="31"/>
    </location>
</feature>
<dbReference type="PANTHER" id="PTHR34222">
    <property type="entry name" value="GAG_PRE-INTEGRS DOMAIN-CONTAINING PROTEIN"/>
    <property type="match status" value="1"/>
</dbReference>
<name>A0A5J5BJW0_9ASTE</name>
<evidence type="ECO:0000313" key="3">
    <source>
        <dbReference type="Proteomes" id="UP000325577"/>
    </source>
</evidence>
<accession>A0A5J5BJW0</accession>
<feature type="compositionally biased region" description="Polar residues" evidence="1">
    <location>
        <begin position="85"/>
        <end position="98"/>
    </location>
</feature>
<feature type="compositionally biased region" description="Polar residues" evidence="1">
    <location>
        <begin position="69"/>
        <end position="78"/>
    </location>
</feature>
<reference evidence="2 3" key="1">
    <citation type="submission" date="2019-09" db="EMBL/GenBank/DDBJ databases">
        <title>A chromosome-level genome assembly of the Chinese tupelo Nyssa sinensis.</title>
        <authorList>
            <person name="Yang X."/>
            <person name="Kang M."/>
            <person name="Yang Y."/>
            <person name="Xiong H."/>
            <person name="Wang M."/>
            <person name="Zhang Z."/>
            <person name="Wang Z."/>
            <person name="Wu H."/>
            <person name="Ma T."/>
            <person name="Liu J."/>
            <person name="Xi Z."/>
        </authorList>
    </citation>
    <scope>NUCLEOTIDE SEQUENCE [LARGE SCALE GENOMIC DNA]</scope>
    <source>
        <strain evidence="2">J267</strain>
        <tissue evidence="2">Leaf</tissue>
    </source>
</reference>
<protein>
    <submittedName>
        <fullName evidence="2">Uncharacterized protein</fullName>
    </submittedName>
</protein>
<dbReference type="PANTHER" id="PTHR34222:SF37">
    <property type="entry name" value="RETROTRANSPOSON GAG DOMAIN-CONTAINING PROTEIN"/>
    <property type="match status" value="1"/>
</dbReference>
<proteinExistence type="predicted"/>
<dbReference type="EMBL" id="CM018036">
    <property type="protein sequence ID" value="KAA8541451.1"/>
    <property type="molecule type" value="Genomic_DNA"/>
</dbReference>
<dbReference type="AlphaFoldDB" id="A0A5J5BJW0"/>